<proteinExistence type="predicted"/>
<dbReference type="EMBL" id="MN739352">
    <property type="protein sequence ID" value="QHS99991.1"/>
    <property type="molecule type" value="Genomic_DNA"/>
</dbReference>
<name>A0A6C0C7A7_9ZZZZ</name>
<evidence type="ECO:0000313" key="1">
    <source>
        <dbReference type="EMBL" id="QHS99991.1"/>
    </source>
</evidence>
<reference evidence="1" key="1">
    <citation type="journal article" date="2020" name="Nature">
        <title>Giant virus diversity and host interactions through global metagenomics.</title>
        <authorList>
            <person name="Schulz F."/>
            <person name="Roux S."/>
            <person name="Paez-Espino D."/>
            <person name="Jungbluth S."/>
            <person name="Walsh D.A."/>
            <person name="Denef V.J."/>
            <person name="McMahon K.D."/>
            <person name="Konstantinidis K.T."/>
            <person name="Eloe-Fadrosh E.A."/>
            <person name="Kyrpides N.C."/>
            <person name="Woyke T."/>
        </authorList>
    </citation>
    <scope>NUCLEOTIDE SEQUENCE</scope>
    <source>
        <strain evidence="1">GVMAG-M-3300020192-26</strain>
    </source>
</reference>
<dbReference type="AlphaFoldDB" id="A0A6C0C7A7"/>
<accession>A0A6C0C7A7</accession>
<organism evidence="1">
    <name type="scientific">viral metagenome</name>
    <dbReference type="NCBI Taxonomy" id="1070528"/>
    <lineage>
        <taxon>unclassified sequences</taxon>
        <taxon>metagenomes</taxon>
        <taxon>organismal metagenomes</taxon>
    </lineage>
</organism>
<protein>
    <submittedName>
        <fullName evidence="1">Uncharacterized protein</fullName>
    </submittedName>
</protein>
<sequence length="185" mass="21181">MNCNGDRCQIVDCPNQHPNPICMTPNCGKRCPPMRNRPGRYYSNCHPDCKETSKSATVSQTKKAVEDMIPAWQIKQKLSGTGNLNENYNTPAYINHGFMQFLWNQPTSRGGTNMSFWGHLLSETDRQTIFIPIFCGIFFSEMSGDPNHWVKYINSGIVNIIHSVMNDPSNLNRELTIRRVLEFTY</sequence>